<keyword evidence="3" id="KW-1185">Reference proteome</keyword>
<gene>
    <name evidence="2" type="ORF">SAMN04489859_105715</name>
</gene>
<feature type="signal peptide" evidence="1">
    <location>
        <begin position="1"/>
        <end position="27"/>
    </location>
</feature>
<keyword evidence="1" id="KW-0732">Signal</keyword>
<dbReference type="AlphaFoldDB" id="A0A1H8ND31"/>
<reference evidence="2 3" key="1">
    <citation type="submission" date="2016-10" db="EMBL/GenBank/DDBJ databases">
        <authorList>
            <person name="de Groot N.N."/>
        </authorList>
    </citation>
    <scope>NUCLEOTIDE SEQUENCE [LARGE SCALE GENOMIC DNA]</scope>
    <source>
        <strain evidence="2 3">DSM 8512</strain>
    </source>
</reference>
<dbReference type="STRING" id="34002.SAMN04489859_105715"/>
<proteinExistence type="predicted"/>
<accession>A0A1H8ND31</accession>
<dbReference type="Proteomes" id="UP000199054">
    <property type="component" value="Unassembled WGS sequence"/>
</dbReference>
<dbReference type="OrthoDB" id="964913at2"/>
<evidence type="ECO:0008006" key="4">
    <source>
        <dbReference type="Google" id="ProtNLM"/>
    </source>
</evidence>
<evidence type="ECO:0000313" key="3">
    <source>
        <dbReference type="Proteomes" id="UP000199054"/>
    </source>
</evidence>
<evidence type="ECO:0000256" key="1">
    <source>
        <dbReference type="SAM" id="SignalP"/>
    </source>
</evidence>
<dbReference type="Gene3D" id="2.30.30.40">
    <property type="entry name" value="SH3 Domains"/>
    <property type="match status" value="1"/>
</dbReference>
<name>A0A1H8ND31_9RHOB</name>
<feature type="chain" id="PRO_5011486042" description="SH3 domain-containing protein" evidence="1">
    <location>
        <begin position="28"/>
        <end position="284"/>
    </location>
</feature>
<dbReference type="EMBL" id="FODE01000057">
    <property type="protein sequence ID" value="SEO27621.1"/>
    <property type="molecule type" value="Genomic_DNA"/>
</dbReference>
<organism evidence="2 3">
    <name type="scientific">Paracoccus alcaliphilus</name>
    <dbReference type="NCBI Taxonomy" id="34002"/>
    <lineage>
        <taxon>Bacteria</taxon>
        <taxon>Pseudomonadati</taxon>
        <taxon>Pseudomonadota</taxon>
        <taxon>Alphaproteobacteria</taxon>
        <taxon>Rhodobacterales</taxon>
        <taxon>Paracoccaceae</taxon>
        <taxon>Paracoccus</taxon>
    </lineage>
</organism>
<sequence>MTMFLPKKSQGLAVAAAVLVLPCFASAAHADASGPDAWRVTVVPANDVLNVRMGPGTNYPVIETFAHDERGLQQITCVPFYTMAHFSVMTNAEIDALPPSWCLMRSADLSKAGWVAQRYLIADFDDDVLFGNGGGYDEPEEVVDVEKILPAPTAGPHAWSGDELIEHARGLVAALYAYDDPARGVSHRDPAAPDVFFSSEFRDALRSRPPGADLLIGAQDFQGTVSEPMPDPDQPMFRGMITINVEVENFGQTHTAVFRLRGDTTRPDAPLRIFRIEHDGWSYP</sequence>
<protein>
    <recommendedName>
        <fullName evidence="4">SH3 domain-containing protein</fullName>
    </recommendedName>
</protein>
<dbReference type="RefSeq" id="WP_139208273.1">
    <property type="nucleotide sequence ID" value="NZ_CP067124.1"/>
</dbReference>
<evidence type="ECO:0000313" key="2">
    <source>
        <dbReference type="EMBL" id="SEO27621.1"/>
    </source>
</evidence>